<organism evidence="2">
    <name type="scientific">marine metagenome</name>
    <dbReference type="NCBI Taxonomy" id="408172"/>
    <lineage>
        <taxon>unclassified sequences</taxon>
        <taxon>metagenomes</taxon>
        <taxon>ecological metagenomes</taxon>
    </lineage>
</organism>
<accession>A0A382Q3Y8</accession>
<feature type="domain" description="Calcineurin-like phosphoesterase" evidence="1">
    <location>
        <begin position="1"/>
        <end position="89"/>
    </location>
</feature>
<name>A0A382Q3Y8_9ZZZZ</name>
<dbReference type="EMBL" id="UINC01111461">
    <property type="protein sequence ID" value="SVC79700.1"/>
    <property type="molecule type" value="Genomic_DNA"/>
</dbReference>
<dbReference type="Pfam" id="PF00149">
    <property type="entry name" value="Metallophos"/>
    <property type="match status" value="1"/>
</dbReference>
<evidence type="ECO:0000313" key="2">
    <source>
        <dbReference type="EMBL" id="SVC79700.1"/>
    </source>
</evidence>
<dbReference type="Gene3D" id="3.60.21.10">
    <property type="match status" value="1"/>
</dbReference>
<dbReference type="AlphaFoldDB" id="A0A382Q3Y8"/>
<gene>
    <name evidence="2" type="ORF">METZ01_LOCUS332554</name>
</gene>
<dbReference type="InterPro" id="IPR004843">
    <property type="entry name" value="Calcineurin-like_PHP"/>
</dbReference>
<evidence type="ECO:0000259" key="1">
    <source>
        <dbReference type="Pfam" id="PF00149"/>
    </source>
</evidence>
<dbReference type="GO" id="GO:0016787">
    <property type="term" value="F:hydrolase activity"/>
    <property type="evidence" value="ECO:0007669"/>
    <property type="project" value="InterPro"/>
</dbReference>
<protein>
    <recommendedName>
        <fullName evidence="1">Calcineurin-like phosphoesterase domain-containing protein</fullName>
    </recommendedName>
</protein>
<proteinExistence type="predicted"/>
<dbReference type="SUPFAM" id="SSF56300">
    <property type="entry name" value="Metallo-dependent phosphatases"/>
    <property type="match status" value="1"/>
</dbReference>
<dbReference type="InterPro" id="IPR029052">
    <property type="entry name" value="Metallo-depent_PP-like"/>
</dbReference>
<sequence length="119" mass="13710">MRFVFFTDIHLLENKDSIIGFEKCLDRMLAFDPQLLINGGDLGVTTEAVTTYYGMIKELPVPVYQVNGNHEICNGSLIPEEAGQFSYSFDDHGIHFVIFDTVRYFEPTDEHPHNWYFVA</sequence>
<feature type="non-terminal residue" evidence="2">
    <location>
        <position position="119"/>
    </location>
</feature>
<reference evidence="2" key="1">
    <citation type="submission" date="2018-05" db="EMBL/GenBank/DDBJ databases">
        <authorList>
            <person name="Lanie J.A."/>
            <person name="Ng W.-L."/>
            <person name="Kazmierczak K.M."/>
            <person name="Andrzejewski T.M."/>
            <person name="Davidsen T.M."/>
            <person name="Wayne K.J."/>
            <person name="Tettelin H."/>
            <person name="Glass J.I."/>
            <person name="Rusch D."/>
            <person name="Podicherti R."/>
            <person name="Tsui H.-C.T."/>
            <person name="Winkler M.E."/>
        </authorList>
    </citation>
    <scope>NUCLEOTIDE SEQUENCE</scope>
</reference>